<dbReference type="InterPro" id="IPR039787">
    <property type="entry name" value="ENDOU"/>
</dbReference>
<keyword evidence="5 11" id="KW-0479">Metal-binding</keyword>
<evidence type="ECO:0000256" key="6">
    <source>
        <dbReference type="ARBA" id="ARBA00022759"/>
    </source>
</evidence>
<dbReference type="Proteomes" id="UP000746747">
    <property type="component" value="Unassembled WGS sequence"/>
</dbReference>
<evidence type="ECO:0000256" key="4">
    <source>
        <dbReference type="ARBA" id="ARBA00022722"/>
    </source>
</evidence>
<keyword evidence="7 11" id="KW-0378">Hydrolase</keyword>
<dbReference type="InterPro" id="IPR018998">
    <property type="entry name" value="EndoU_C"/>
</dbReference>
<dbReference type="InterPro" id="IPR037227">
    <property type="entry name" value="EndoU-like"/>
</dbReference>
<feature type="domain" description="EndoU" evidence="12">
    <location>
        <begin position="33"/>
        <end position="300"/>
    </location>
</feature>
<dbReference type="SUPFAM" id="SSF142877">
    <property type="entry name" value="EndoU-like"/>
    <property type="match status" value="1"/>
</dbReference>
<comment type="subunit">
    <text evidence="3 11">Monomer.</text>
</comment>
<keyword evidence="11" id="KW-0732">Signal</keyword>
<dbReference type="PANTHER" id="PTHR12439">
    <property type="entry name" value="PLACENTAL PROTEIN 11-RELATED"/>
    <property type="match status" value="1"/>
</dbReference>
<keyword evidence="8 11" id="KW-0694">RNA-binding</keyword>
<evidence type="ECO:0000256" key="9">
    <source>
        <dbReference type="ARBA" id="ARBA00023211"/>
    </source>
</evidence>
<evidence type="ECO:0000256" key="11">
    <source>
        <dbReference type="RuleBase" id="RU367085"/>
    </source>
</evidence>
<keyword evidence="10" id="KW-0456">Lyase</keyword>
<evidence type="ECO:0000256" key="10">
    <source>
        <dbReference type="ARBA" id="ARBA00023239"/>
    </source>
</evidence>
<dbReference type="OrthoDB" id="430326at2759"/>
<evidence type="ECO:0000256" key="3">
    <source>
        <dbReference type="ARBA" id="ARBA00011245"/>
    </source>
</evidence>
<evidence type="ECO:0000256" key="7">
    <source>
        <dbReference type="ARBA" id="ARBA00022801"/>
    </source>
</evidence>
<dbReference type="EMBL" id="CAKAEH010001103">
    <property type="protein sequence ID" value="CAG9532879.1"/>
    <property type="molecule type" value="Genomic_DNA"/>
</dbReference>
<evidence type="ECO:0000259" key="12">
    <source>
        <dbReference type="PROSITE" id="PS51959"/>
    </source>
</evidence>
<dbReference type="AlphaFoldDB" id="A0A8J2MLP0"/>
<evidence type="ECO:0000256" key="5">
    <source>
        <dbReference type="ARBA" id="ARBA00022723"/>
    </source>
</evidence>
<name>A0A8J2MLP0_9BILA</name>
<evidence type="ECO:0000256" key="2">
    <source>
        <dbReference type="ARBA" id="ARBA00010168"/>
    </source>
</evidence>
<dbReference type="GO" id="GO:0016787">
    <property type="term" value="F:hydrolase activity"/>
    <property type="evidence" value="ECO:0007669"/>
    <property type="project" value="UniProtKB-KW"/>
</dbReference>
<comment type="cofactor">
    <cofactor evidence="1 11">
        <name>Mn(2+)</name>
        <dbReference type="ChEBI" id="CHEBI:29035"/>
    </cofactor>
</comment>
<evidence type="ECO:0000256" key="8">
    <source>
        <dbReference type="ARBA" id="ARBA00022884"/>
    </source>
</evidence>
<dbReference type="GO" id="GO:0003723">
    <property type="term" value="F:RNA binding"/>
    <property type="evidence" value="ECO:0007669"/>
    <property type="project" value="UniProtKB-UniRule"/>
</dbReference>
<proteinExistence type="inferred from homology"/>
<evidence type="ECO:0000256" key="1">
    <source>
        <dbReference type="ARBA" id="ARBA00001936"/>
    </source>
</evidence>
<comment type="similarity">
    <text evidence="2 11">Belongs to the ENDOU family.</text>
</comment>
<organism evidence="13 14">
    <name type="scientific">Cercopithifilaria johnstoni</name>
    <dbReference type="NCBI Taxonomy" id="2874296"/>
    <lineage>
        <taxon>Eukaryota</taxon>
        <taxon>Metazoa</taxon>
        <taxon>Ecdysozoa</taxon>
        <taxon>Nematoda</taxon>
        <taxon>Chromadorea</taxon>
        <taxon>Rhabditida</taxon>
        <taxon>Spirurina</taxon>
        <taxon>Spiruromorpha</taxon>
        <taxon>Filarioidea</taxon>
        <taxon>Onchocercidae</taxon>
        <taxon>Cercopithifilaria</taxon>
    </lineage>
</organism>
<accession>A0A8J2MLP0</accession>
<gene>
    <name evidence="13" type="ORF">CJOHNSTONI_LOCUS3154</name>
</gene>
<dbReference type="GO" id="GO:0046872">
    <property type="term" value="F:metal ion binding"/>
    <property type="evidence" value="ECO:0007669"/>
    <property type="project" value="UniProtKB-UniRule"/>
</dbReference>
<dbReference type="GO" id="GO:0004521">
    <property type="term" value="F:RNA endonuclease activity"/>
    <property type="evidence" value="ECO:0007669"/>
    <property type="project" value="UniProtKB-UniRule"/>
</dbReference>
<protein>
    <recommendedName>
        <fullName evidence="12">EndoU domain-containing protein</fullName>
    </recommendedName>
</protein>
<feature type="chain" id="PRO_5035340395" description="EndoU domain-containing protein" evidence="11">
    <location>
        <begin position="23"/>
        <end position="311"/>
    </location>
</feature>
<comment type="caution">
    <text evidence="13">The sequence shown here is derived from an EMBL/GenBank/DDBJ whole genome shotgun (WGS) entry which is preliminary data.</text>
</comment>
<dbReference type="PANTHER" id="PTHR12439:SF11">
    <property type="entry name" value="URIDYLATE-SPECIFIC ENDORIBONUCLEASE"/>
    <property type="match status" value="1"/>
</dbReference>
<reference evidence="13" key="1">
    <citation type="submission" date="2021-09" db="EMBL/GenBank/DDBJ databases">
        <authorList>
            <consortium name="Pathogen Informatics"/>
        </authorList>
    </citation>
    <scope>NUCLEOTIDE SEQUENCE</scope>
</reference>
<dbReference type="PROSITE" id="PS51959">
    <property type="entry name" value="ENDOU"/>
    <property type="match status" value="1"/>
</dbReference>
<dbReference type="CDD" id="cd21159">
    <property type="entry name" value="XendoU"/>
    <property type="match status" value="1"/>
</dbReference>
<keyword evidence="14" id="KW-1185">Reference proteome</keyword>
<dbReference type="GO" id="GO:0016829">
    <property type="term" value="F:lyase activity"/>
    <property type="evidence" value="ECO:0007669"/>
    <property type="project" value="UniProtKB-KW"/>
</dbReference>
<dbReference type="Pfam" id="PF09412">
    <property type="entry name" value="XendoU"/>
    <property type="match status" value="1"/>
</dbReference>
<evidence type="ECO:0000313" key="14">
    <source>
        <dbReference type="Proteomes" id="UP000746747"/>
    </source>
</evidence>
<feature type="signal peptide" evidence="11">
    <location>
        <begin position="1"/>
        <end position="22"/>
    </location>
</feature>
<keyword evidence="6 11" id="KW-0255">Endonuclease</keyword>
<keyword evidence="4 11" id="KW-0540">Nuclease</keyword>
<evidence type="ECO:0000313" key="13">
    <source>
        <dbReference type="EMBL" id="CAG9532879.1"/>
    </source>
</evidence>
<sequence>MGFPSWCLSFLYLIIVLSDVFIRSMEFPEYMVSDSEIVNLVKQFRQQDVNKAANEQIILDYQRHTTVGDSSDKAEQRFFKRVDPALLERNTYKKWIALSNEFVPEAGIEEKNTPEKNKAIDEFLDAAFNTSIWRNLFHFMNDKGHPYAVNLKTFRIWIRHLWFGGYSRKMRLIDSSGFEHVFMGEYNDNSINGMHSWIRFYLLERNASQQLNYHGYIIKRFNFMAAVKFSWRNHVKRVTSFFIGTSPEFDLALYTLCFLTRQSRNTCKFELEGCPFLVTSYNFKQQGKNFIGTIYPISGPFTNKCRQYNSY</sequence>
<keyword evidence="9 11" id="KW-0464">Manganese</keyword>